<gene>
    <name evidence="2" type="ORF">INT45_001863</name>
</gene>
<dbReference type="GO" id="GO:0005829">
    <property type="term" value="C:cytosol"/>
    <property type="evidence" value="ECO:0007669"/>
    <property type="project" value="TreeGrafter"/>
</dbReference>
<protein>
    <recommendedName>
        <fullName evidence="1">Far11/STRP N-terminal domain-containing protein</fullName>
    </recommendedName>
</protein>
<organism evidence="2 3">
    <name type="scientific">Circinella minor</name>
    <dbReference type="NCBI Taxonomy" id="1195481"/>
    <lineage>
        <taxon>Eukaryota</taxon>
        <taxon>Fungi</taxon>
        <taxon>Fungi incertae sedis</taxon>
        <taxon>Mucoromycota</taxon>
        <taxon>Mucoromycotina</taxon>
        <taxon>Mucoromycetes</taxon>
        <taxon>Mucorales</taxon>
        <taxon>Lichtheimiaceae</taxon>
        <taxon>Circinella</taxon>
    </lineage>
</organism>
<dbReference type="Proteomes" id="UP000646827">
    <property type="component" value="Unassembled WGS sequence"/>
</dbReference>
<evidence type="ECO:0000313" key="2">
    <source>
        <dbReference type="EMBL" id="KAG2219691.1"/>
    </source>
</evidence>
<keyword evidence="3" id="KW-1185">Reference proteome</keyword>
<reference evidence="2 3" key="1">
    <citation type="submission" date="2020-12" db="EMBL/GenBank/DDBJ databases">
        <title>Metabolic potential, ecology and presence of endohyphal bacteria is reflected in genomic diversity of Mucoromycotina.</title>
        <authorList>
            <person name="Muszewska A."/>
            <person name="Okrasinska A."/>
            <person name="Steczkiewicz K."/>
            <person name="Drgas O."/>
            <person name="Orlowska M."/>
            <person name="Perlinska-Lenart U."/>
            <person name="Aleksandrzak-Piekarczyk T."/>
            <person name="Szatraj K."/>
            <person name="Zielenkiewicz U."/>
            <person name="Pilsyk S."/>
            <person name="Malc E."/>
            <person name="Mieczkowski P."/>
            <person name="Kruszewska J.S."/>
            <person name="Biernat P."/>
            <person name="Pawlowska J."/>
        </authorList>
    </citation>
    <scope>NUCLEOTIDE SEQUENCE [LARGE SCALE GENOMIC DNA]</scope>
    <source>
        <strain evidence="2 3">CBS 142.35</strain>
    </source>
</reference>
<dbReference type="GO" id="GO:0007010">
    <property type="term" value="P:cytoskeleton organization"/>
    <property type="evidence" value="ECO:0007669"/>
    <property type="project" value="TreeGrafter"/>
</dbReference>
<dbReference type="OrthoDB" id="10618208at2759"/>
<comment type="caution">
    <text evidence="2">The sequence shown here is derived from an EMBL/GenBank/DDBJ whole genome shotgun (WGS) entry which is preliminary data.</text>
</comment>
<name>A0A8H7S198_9FUNG</name>
<evidence type="ECO:0000259" key="1">
    <source>
        <dbReference type="Pfam" id="PF07923"/>
    </source>
</evidence>
<dbReference type="AlphaFoldDB" id="A0A8H7S198"/>
<dbReference type="PANTHER" id="PTHR13239:SF4">
    <property type="entry name" value="AT25231P"/>
    <property type="match status" value="1"/>
</dbReference>
<dbReference type="EMBL" id="JAEPRB010000168">
    <property type="protein sequence ID" value="KAG2219691.1"/>
    <property type="molecule type" value="Genomic_DNA"/>
</dbReference>
<dbReference type="InterPro" id="IPR040185">
    <property type="entry name" value="Far11/STRP"/>
</dbReference>
<sequence length="163" mass="19095">MNDGEQLQHDNDPLLTPGELRQIVDNLPSRMKHPHSDYEYSDASSFETEIEEFFNYCEIENDLKSYQQEYEKSGWWELNEEKQRRHIEQTIDRLEHSKRDERVSAAKQLLCIGLGCCYPKNSCRLQNCSEVAIANSRLMYACGALTAVFYAFNRGCKQHDVYK</sequence>
<dbReference type="InterPro" id="IPR012486">
    <property type="entry name" value="Far11/STRP_N"/>
</dbReference>
<feature type="domain" description="Far11/STRP N-terminal" evidence="1">
    <location>
        <begin position="35"/>
        <end position="160"/>
    </location>
</feature>
<accession>A0A8H7S198</accession>
<dbReference type="PANTHER" id="PTHR13239">
    <property type="entry name" value="PROTEIN REQUIRED FOR HYPHAL ANASTOMOSIS HAM-2"/>
    <property type="match status" value="1"/>
</dbReference>
<dbReference type="Pfam" id="PF07923">
    <property type="entry name" value="N1221"/>
    <property type="match status" value="1"/>
</dbReference>
<evidence type="ECO:0000313" key="3">
    <source>
        <dbReference type="Proteomes" id="UP000646827"/>
    </source>
</evidence>
<proteinExistence type="predicted"/>